<dbReference type="Gene3D" id="1.10.10.10">
    <property type="entry name" value="Winged helix-like DNA-binding domain superfamily/Winged helix DNA-binding domain"/>
    <property type="match status" value="1"/>
</dbReference>
<reference evidence="2 3" key="1">
    <citation type="submission" date="2021-06" db="EMBL/GenBank/DDBJ databases">
        <authorList>
            <person name="Palmer J.M."/>
        </authorList>
    </citation>
    <scope>NUCLEOTIDE SEQUENCE [LARGE SCALE GENOMIC DNA]</scope>
    <source>
        <strain evidence="3">if_2019</strain>
        <tissue evidence="2">Muscle</tissue>
    </source>
</reference>
<dbReference type="InterPro" id="IPR009057">
    <property type="entry name" value="Homeodomain-like_sf"/>
</dbReference>
<name>A0ABV0SPX3_9TELE</name>
<organism evidence="2 3">
    <name type="scientific">Ilyodon furcidens</name>
    <name type="common">goldbreast splitfin</name>
    <dbReference type="NCBI Taxonomy" id="33524"/>
    <lineage>
        <taxon>Eukaryota</taxon>
        <taxon>Metazoa</taxon>
        <taxon>Chordata</taxon>
        <taxon>Craniata</taxon>
        <taxon>Vertebrata</taxon>
        <taxon>Euteleostomi</taxon>
        <taxon>Actinopterygii</taxon>
        <taxon>Neopterygii</taxon>
        <taxon>Teleostei</taxon>
        <taxon>Neoteleostei</taxon>
        <taxon>Acanthomorphata</taxon>
        <taxon>Ovalentaria</taxon>
        <taxon>Atherinomorphae</taxon>
        <taxon>Cyprinodontiformes</taxon>
        <taxon>Goodeidae</taxon>
        <taxon>Ilyodon</taxon>
    </lineage>
</organism>
<proteinExistence type="predicted"/>
<evidence type="ECO:0008006" key="4">
    <source>
        <dbReference type="Google" id="ProtNLM"/>
    </source>
</evidence>
<dbReference type="Pfam" id="PF13384">
    <property type="entry name" value="HTH_23"/>
    <property type="match status" value="1"/>
</dbReference>
<accession>A0ABV0SPX3</accession>
<evidence type="ECO:0000313" key="2">
    <source>
        <dbReference type="EMBL" id="MEQ2222275.1"/>
    </source>
</evidence>
<dbReference type="EMBL" id="JAHRIQ010002901">
    <property type="protein sequence ID" value="MEQ2222275.1"/>
    <property type="molecule type" value="Genomic_DNA"/>
</dbReference>
<evidence type="ECO:0000256" key="1">
    <source>
        <dbReference type="SAM" id="MobiDB-lite"/>
    </source>
</evidence>
<evidence type="ECO:0000313" key="3">
    <source>
        <dbReference type="Proteomes" id="UP001482620"/>
    </source>
</evidence>
<comment type="caution">
    <text evidence="2">The sequence shown here is derived from an EMBL/GenBank/DDBJ whole genome shotgun (WGS) entry which is preliminary data.</text>
</comment>
<keyword evidence="3" id="KW-1185">Reference proteome</keyword>
<dbReference type="Proteomes" id="UP001482620">
    <property type="component" value="Unassembled WGS sequence"/>
</dbReference>
<sequence length="113" mass="12812">MGDYVSTGNKLFNPNWRNELLLFSLTIMSKDASHGGRKDVSLFEKGQIIGMHHAEKTSKEIAETTKIGLRTVQRIIKNWKDTGDPLSSKKKSGRKKTLNDHDRRSLKCLVKSN</sequence>
<dbReference type="InterPro" id="IPR036388">
    <property type="entry name" value="WH-like_DNA-bd_sf"/>
</dbReference>
<protein>
    <recommendedName>
        <fullName evidence="4">Homeodomain-like DNA binding domain-containing transcription factor</fullName>
    </recommendedName>
</protein>
<feature type="region of interest" description="Disordered" evidence="1">
    <location>
        <begin position="81"/>
        <end position="104"/>
    </location>
</feature>
<gene>
    <name evidence="2" type="ORF">ILYODFUR_024466</name>
</gene>
<dbReference type="SUPFAM" id="SSF46689">
    <property type="entry name" value="Homeodomain-like"/>
    <property type="match status" value="1"/>
</dbReference>